<sequence length="109" mass="12199">MLGPVITFDDRNLRHGLPTRDEPMVISIVAAEYKIERVLVDQGSEQVLVKGVIEIETVFGESSGIRCISMLYIVVDIDASYNIILGRSTLNKLVMVVSTWHMCMKFLIG</sequence>
<keyword evidence="2" id="KW-1185">Reference proteome</keyword>
<dbReference type="EMBL" id="QJKJ01009994">
    <property type="protein sequence ID" value="RDX74962.1"/>
    <property type="molecule type" value="Genomic_DNA"/>
</dbReference>
<evidence type="ECO:0000313" key="1">
    <source>
        <dbReference type="EMBL" id="RDX74962.1"/>
    </source>
</evidence>
<name>A0A371F9J7_MUCPR</name>
<comment type="caution">
    <text evidence="1">The sequence shown here is derived from an EMBL/GenBank/DDBJ whole genome shotgun (WGS) entry which is preliminary data.</text>
</comment>
<accession>A0A371F9J7</accession>
<dbReference type="Proteomes" id="UP000257109">
    <property type="component" value="Unassembled WGS sequence"/>
</dbReference>
<proteinExistence type="predicted"/>
<feature type="non-terminal residue" evidence="1">
    <location>
        <position position="1"/>
    </location>
</feature>
<dbReference type="AlphaFoldDB" id="A0A371F9J7"/>
<reference evidence="1" key="1">
    <citation type="submission" date="2018-05" db="EMBL/GenBank/DDBJ databases">
        <title>Draft genome of Mucuna pruriens seed.</title>
        <authorList>
            <person name="Nnadi N.E."/>
            <person name="Vos R."/>
            <person name="Hasami M.H."/>
            <person name="Devisetty U.K."/>
            <person name="Aguiy J.C."/>
        </authorList>
    </citation>
    <scope>NUCLEOTIDE SEQUENCE [LARGE SCALE GENOMIC DNA]</scope>
    <source>
        <strain evidence="1">JCA_2017</strain>
    </source>
</reference>
<protein>
    <submittedName>
        <fullName evidence="1">Uncharacterized protein</fullName>
    </submittedName>
</protein>
<dbReference type="OrthoDB" id="1746852at2759"/>
<evidence type="ECO:0000313" key="2">
    <source>
        <dbReference type="Proteomes" id="UP000257109"/>
    </source>
</evidence>
<organism evidence="1 2">
    <name type="scientific">Mucuna pruriens</name>
    <name type="common">Velvet bean</name>
    <name type="synonym">Dolichos pruriens</name>
    <dbReference type="NCBI Taxonomy" id="157652"/>
    <lineage>
        <taxon>Eukaryota</taxon>
        <taxon>Viridiplantae</taxon>
        <taxon>Streptophyta</taxon>
        <taxon>Embryophyta</taxon>
        <taxon>Tracheophyta</taxon>
        <taxon>Spermatophyta</taxon>
        <taxon>Magnoliopsida</taxon>
        <taxon>eudicotyledons</taxon>
        <taxon>Gunneridae</taxon>
        <taxon>Pentapetalae</taxon>
        <taxon>rosids</taxon>
        <taxon>fabids</taxon>
        <taxon>Fabales</taxon>
        <taxon>Fabaceae</taxon>
        <taxon>Papilionoideae</taxon>
        <taxon>50 kb inversion clade</taxon>
        <taxon>NPAAA clade</taxon>
        <taxon>indigoferoid/millettioid clade</taxon>
        <taxon>Phaseoleae</taxon>
        <taxon>Mucuna</taxon>
    </lineage>
</organism>
<gene>
    <name evidence="1" type="ORF">CR513_45219</name>
</gene>